<organism evidence="1 2">
    <name type="scientific">Eumeta variegata</name>
    <name type="common">Bagworm moth</name>
    <name type="synonym">Eumeta japonica</name>
    <dbReference type="NCBI Taxonomy" id="151549"/>
    <lineage>
        <taxon>Eukaryota</taxon>
        <taxon>Metazoa</taxon>
        <taxon>Ecdysozoa</taxon>
        <taxon>Arthropoda</taxon>
        <taxon>Hexapoda</taxon>
        <taxon>Insecta</taxon>
        <taxon>Pterygota</taxon>
        <taxon>Neoptera</taxon>
        <taxon>Endopterygota</taxon>
        <taxon>Lepidoptera</taxon>
        <taxon>Glossata</taxon>
        <taxon>Ditrysia</taxon>
        <taxon>Tineoidea</taxon>
        <taxon>Psychidae</taxon>
        <taxon>Oiketicinae</taxon>
        <taxon>Eumeta</taxon>
    </lineage>
</organism>
<reference evidence="1 2" key="1">
    <citation type="journal article" date="2019" name="Commun. Biol.">
        <title>The bagworm genome reveals a unique fibroin gene that provides high tensile strength.</title>
        <authorList>
            <person name="Kono N."/>
            <person name="Nakamura H."/>
            <person name="Ohtoshi R."/>
            <person name="Tomita M."/>
            <person name="Numata K."/>
            <person name="Arakawa K."/>
        </authorList>
    </citation>
    <scope>NUCLEOTIDE SEQUENCE [LARGE SCALE GENOMIC DNA]</scope>
</reference>
<protein>
    <submittedName>
        <fullName evidence="1">Uncharacterized protein</fullName>
    </submittedName>
</protein>
<keyword evidence="2" id="KW-1185">Reference proteome</keyword>
<dbReference type="Proteomes" id="UP000299102">
    <property type="component" value="Unassembled WGS sequence"/>
</dbReference>
<proteinExistence type="predicted"/>
<comment type="caution">
    <text evidence="1">The sequence shown here is derived from an EMBL/GenBank/DDBJ whole genome shotgun (WGS) entry which is preliminary data.</text>
</comment>
<name>A0A4C1TT18_EUMVA</name>
<evidence type="ECO:0000313" key="1">
    <source>
        <dbReference type="EMBL" id="GBP16966.1"/>
    </source>
</evidence>
<dbReference type="AlphaFoldDB" id="A0A4C1TT18"/>
<sequence length="66" mass="7322">MGGARPRSVLIPQNSDSQTNQSYLQSYFLHSSVLTIAYHSLAIDTKPSVLALWRVLRTPVIATTHI</sequence>
<gene>
    <name evidence="1" type="ORF">EVAR_101983_1</name>
</gene>
<evidence type="ECO:0000313" key="2">
    <source>
        <dbReference type="Proteomes" id="UP000299102"/>
    </source>
</evidence>
<accession>A0A4C1TT18</accession>
<dbReference type="EMBL" id="BGZK01000083">
    <property type="protein sequence ID" value="GBP16966.1"/>
    <property type="molecule type" value="Genomic_DNA"/>
</dbReference>